<name>A0A381U3A8_9ZZZZ</name>
<sequence length="124" mass="13435">MTENFFNLQDLSQGIARDLADGVSTRIFPGDQAMLSVVQLEPGRESDVHSHPQEQWGVILAGSGMRIQDGDEHPVTVGDFWRTPGGISHAFRAGPDGAKVLDIFSPPREEYRMAGAGVFAPVSE</sequence>
<dbReference type="Pfam" id="PF07883">
    <property type="entry name" value="Cupin_2"/>
    <property type="match status" value="1"/>
</dbReference>
<evidence type="ECO:0000259" key="1">
    <source>
        <dbReference type="Pfam" id="PF07883"/>
    </source>
</evidence>
<reference evidence="2" key="1">
    <citation type="submission" date="2018-05" db="EMBL/GenBank/DDBJ databases">
        <authorList>
            <person name="Lanie J.A."/>
            <person name="Ng W.-L."/>
            <person name="Kazmierczak K.M."/>
            <person name="Andrzejewski T.M."/>
            <person name="Davidsen T.M."/>
            <person name="Wayne K.J."/>
            <person name="Tettelin H."/>
            <person name="Glass J.I."/>
            <person name="Rusch D."/>
            <person name="Podicherti R."/>
            <person name="Tsui H.-C.T."/>
            <person name="Winkler M.E."/>
        </authorList>
    </citation>
    <scope>NUCLEOTIDE SEQUENCE</scope>
</reference>
<evidence type="ECO:0000313" key="2">
    <source>
        <dbReference type="EMBL" id="SVA22722.1"/>
    </source>
</evidence>
<dbReference type="Gene3D" id="2.60.120.10">
    <property type="entry name" value="Jelly Rolls"/>
    <property type="match status" value="1"/>
</dbReference>
<dbReference type="InterPro" id="IPR011051">
    <property type="entry name" value="RmlC_Cupin_sf"/>
</dbReference>
<dbReference type="SUPFAM" id="SSF51182">
    <property type="entry name" value="RmlC-like cupins"/>
    <property type="match status" value="1"/>
</dbReference>
<dbReference type="PANTHER" id="PTHR40112:SF1">
    <property type="entry name" value="H2HPP ISOMERASE"/>
    <property type="match status" value="1"/>
</dbReference>
<dbReference type="InterPro" id="IPR013096">
    <property type="entry name" value="Cupin_2"/>
</dbReference>
<dbReference type="PANTHER" id="PTHR40112">
    <property type="entry name" value="H2HPP ISOMERASE"/>
    <property type="match status" value="1"/>
</dbReference>
<accession>A0A381U3A8</accession>
<dbReference type="InterPro" id="IPR014710">
    <property type="entry name" value="RmlC-like_jellyroll"/>
</dbReference>
<dbReference type="InterPro" id="IPR052535">
    <property type="entry name" value="Bacilysin_H2HPP_isomerase"/>
</dbReference>
<feature type="domain" description="Cupin type-2" evidence="1">
    <location>
        <begin position="37"/>
        <end position="104"/>
    </location>
</feature>
<proteinExistence type="predicted"/>
<gene>
    <name evidence="2" type="ORF">METZ01_LOCUS75576</name>
</gene>
<dbReference type="EMBL" id="UINC01005657">
    <property type="protein sequence ID" value="SVA22722.1"/>
    <property type="molecule type" value="Genomic_DNA"/>
</dbReference>
<dbReference type="AlphaFoldDB" id="A0A381U3A8"/>
<organism evidence="2">
    <name type="scientific">marine metagenome</name>
    <dbReference type="NCBI Taxonomy" id="408172"/>
    <lineage>
        <taxon>unclassified sequences</taxon>
        <taxon>metagenomes</taxon>
        <taxon>ecological metagenomes</taxon>
    </lineage>
</organism>
<protein>
    <recommendedName>
        <fullName evidence="1">Cupin type-2 domain-containing protein</fullName>
    </recommendedName>
</protein>